<gene>
    <name evidence="6" type="ORF">GCM10011379_36760</name>
</gene>
<dbReference type="GO" id="GO:0006352">
    <property type="term" value="P:DNA-templated transcription initiation"/>
    <property type="evidence" value="ECO:0007669"/>
    <property type="project" value="InterPro"/>
</dbReference>
<dbReference type="PANTHER" id="PTHR43133:SF46">
    <property type="entry name" value="RNA POLYMERASE SIGMA-70 FACTOR ECF SUBFAMILY"/>
    <property type="match status" value="1"/>
</dbReference>
<proteinExistence type="inferred from homology"/>
<dbReference type="GO" id="GO:0016987">
    <property type="term" value="F:sigma factor activity"/>
    <property type="evidence" value="ECO:0007669"/>
    <property type="project" value="UniProtKB-KW"/>
</dbReference>
<evidence type="ECO:0000313" key="6">
    <source>
        <dbReference type="EMBL" id="GGH74293.1"/>
    </source>
</evidence>
<name>A0A917J2A5_9BACT</name>
<dbReference type="RefSeq" id="WP_188954940.1">
    <property type="nucleotide sequence ID" value="NZ_BMIB01000003.1"/>
</dbReference>
<evidence type="ECO:0000313" key="7">
    <source>
        <dbReference type="Proteomes" id="UP000627292"/>
    </source>
</evidence>
<dbReference type="Pfam" id="PF08281">
    <property type="entry name" value="Sigma70_r4_2"/>
    <property type="match status" value="1"/>
</dbReference>
<sequence>MLHTTTIPQEAFETAVTTWWDKLLGIAVAKTNKQDGFDLVQDVLLAAWEKWEELPKDETLEFYLLHALKLRIFNYYRSTTRYQQRLLKLELLLDSSIEQEDAMAGENLHAFREALLQEALATLPPHQQQLFTLRVHHQYSYQQIASMLNIAPASARVLYARALEQIKRHIRTNPAASESILSALVLFTIC</sequence>
<evidence type="ECO:0000256" key="4">
    <source>
        <dbReference type="ARBA" id="ARBA00023163"/>
    </source>
</evidence>
<dbReference type="GO" id="GO:0003677">
    <property type="term" value="F:DNA binding"/>
    <property type="evidence" value="ECO:0007669"/>
    <property type="project" value="InterPro"/>
</dbReference>
<evidence type="ECO:0000256" key="2">
    <source>
        <dbReference type="ARBA" id="ARBA00023015"/>
    </source>
</evidence>
<dbReference type="InterPro" id="IPR013249">
    <property type="entry name" value="RNA_pol_sigma70_r4_t2"/>
</dbReference>
<dbReference type="InterPro" id="IPR036388">
    <property type="entry name" value="WH-like_DNA-bd_sf"/>
</dbReference>
<comment type="similarity">
    <text evidence="1">Belongs to the sigma-70 factor family. ECF subfamily.</text>
</comment>
<dbReference type="PANTHER" id="PTHR43133">
    <property type="entry name" value="RNA POLYMERASE ECF-TYPE SIGMA FACTO"/>
    <property type="match status" value="1"/>
</dbReference>
<dbReference type="EMBL" id="BMIB01000003">
    <property type="protein sequence ID" value="GGH74293.1"/>
    <property type="molecule type" value="Genomic_DNA"/>
</dbReference>
<dbReference type="Gene3D" id="1.10.10.10">
    <property type="entry name" value="Winged helix-like DNA-binding domain superfamily/Winged helix DNA-binding domain"/>
    <property type="match status" value="1"/>
</dbReference>
<reference evidence="6" key="2">
    <citation type="submission" date="2020-09" db="EMBL/GenBank/DDBJ databases">
        <authorList>
            <person name="Sun Q."/>
            <person name="Zhou Y."/>
        </authorList>
    </citation>
    <scope>NUCLEOTIDE SEQUENCE</scope>
    <source>
        <strain evidence="6">CGMCC 1.15290</strain>
    </source>
</reference>
<dbReference type="SUPFAM" id="SSF88946">
    <property type="entry name" value="Sigma2 domain of RNA polymerase sigma factors"/>
    <property type="match status" value="1"/>
</dbReference>
<keyword evidence="2" id="KW-0805">Transcription regulation</keyword>
<evidence type="ECO:0000256" key="1">
    <source>
        <dbReference type="ARBA" id="ARBA00010641"/>
    </source>
</evidence>
<dbReference type="InterPro" id="IPR013325">
    <property type="entry name" value="RNA_pol_sigma_r2"/>
</dbReference>
<accession>A0A917J2A5</accession>
<dbReference type="NCBIfam" id="TIGR02937">
    <property type="entry name" value="sigma70-ECF"/>
    <property type="match status" value="1"/>
</dbReference>
<keyword evidence="3" id="KW-0731">Sigma factor</keyword>
<organism evidence="6 7">
    <name type="scientific">Filimonas zeae</name>
    <dbReference type="NCBI Taxonomy" id="1737353"/>
    <lineage>
        <taxon>Bacteria</taxon>
        <taxon>Pseudomonadati</taxon>
        <taxon>Bacteroidota</taxon>
        <taxon>Chitinophagia</taxon>
        <taxon>Chitinophagales</taxon>
        <taxon>Chitinophagaceae</taxon>
        <taxon>Filimonas</taxon>
    </lineage>
</organism>
<keyword evidence="4" id="KW-0804">Transcription</keyword>
<dbReference type="Proteomes" id="UP000627292">
    <property type="component" value="Unassembled WGS sequence"/>
</dbReference>
<dbReference type="CDD" id="cd06171">
    <property type="entry name" value="Sigma70_r4"/>
    <property type="match status" value="1"/>
</dbReference>
<evidence type="ECO:0000256" key="3">
    <source>
        <dbReference type="ARBA" id="ARBA00023082"/>
    </source>
</evidence>
<dbReference type="Gene3D" id="1.10.1740.10">
    <property type="match status" value="1"/>
</dbReference>
<comment type="caution">
    <text evidence="6">The sequence shown here is derived from an EMBL/GenBank/DDBJ whole genome shotgun (WGS) entry which is preliminary data.</text>
</comment>
<dbReference type="AlphaFoldDB" id="A0A917J2A5"/>
<evidence type="ECO:0000259" key="5">
    <source>
        <dbReference type="Pfam" id="PF08281"/>
    </source>
</evidence>
<keyword evidence="7" id="KW-1185">Reference proteome</keyword>
<dbReference type="SUPFAM" id="SSF88659">
    <property type="entry name" value="Sigma3 and sigma4 domains of RNA polymerase sigma factors"/>
    <property type="match status" value="1"/>
</dbReference>
<reference evidence="6" key="1">
    <citation type="journal article" date="2014" name="Int. J. Syst. Evol. Microbiol.">
        <title>Complete genome sequence of Corynebacterium casei LMG S-19264T (=DSM 44701T), isolated from a smear-ripened cheese.</title>
        <authorList>
            <consortium name="US DOE Joint Genome Institute (JGI-PGF)"/>
            <person name="Walter F."/>
            <person name="Albersmeier A."/>
            <person name="Kalinowski J."/>
            <person name="Ruckert C."/>
        </authorList>
    </citation>
    <scope>NUCLEOTIDE SEQUENCE</scope>
    <source>
        <strain evidence="6">CGMCC 1.15290</strain>
    </source>
</reference>
<dbReference type="InterPro" id="IPR014284">
    <property type="entry name" value="RNA_pol_sigma-70_dom"/>
</dbReference>
<protein>
    <recommendedName>
        <fullName evidence="5">RNA polymerase sigma factor 70 region 4 type 2 domain-containing protein</fullName>
    </recommendedName>
</protein>
<feature type="domain" description="RNA polymerase sigma factor 70 region 4 type 2" evidence="5">
    <location>
        <begin position="115"/>
        <end position="165"/>
    </location>
</feature>
<dbReference type="InterPro" id="IPR013324">
    <property type="entry name" value="RNA_pol_sigma_r3/r4-like"/>
</dbReference>
<dbReference type="InterPro" id="IPR039425">
    <property type="entry name" value="RNA_pol_sigma-70-like"/>
</dbReference>